<keyword evidence="2" id="KW-0418">Kinase</keyword>
<dbReference type="PANTHER" id="PTHR24567">
    <property type="entry name" value="CRP FAMILY TRANSCRIPTIONAL REGULATORY PROTEIN"/>
    <property type="match status" value="1"/>
</dbReference>
<dbReference type="EMBL" id="FOLQ01000002">
    <property type="protein sequence ID" value="SFC76982.1"/>
    <property type="molecule type" value="Genomic_DNA"/>
</dbReference>
<dbReference type="GO" id="GO:0016301">
    <property type="term" value="F:kinase activity"/>
    <property type="evidence" value="ECO:0007669"/>
    <property type="project" value="UniProtKB-KW"/>
</dbReference>
<dbReference type="PANTHER" id="PTHR24567:SF76">
    <property type="entry name" value="CYCLIC NUCLEOTIDE-BINDING DOMAIN PROTEIN"/>
    <property type="match status" value="1"/>
</dbReference>
<keyword evidence="3" id="KW-1185">Reference proteome</keyword>
<dbReference type="GO" id="GO:0003700">
    <property type="term" value="F:DNA-binding transcription factor activity"/>
    <property type="evidence" value="ECO:0007669"/>
    <property type="project" value="TreeGrafter"/>
</dbReference>
<organism evidence="2 3">
    <name type="scientific">Spirosoma endophyticum</name>
    <dbReference type="NCBI Taxonomy" id="662367"/>
    <lineage>
        <taxon>Bacteria</taxon>
        <taxon>Pseudomonadati</taxon>
        <taxon>Bacteroidota</taxon>
        <taxon>Cytophagia</taxon>
        <taxon>Cytophagales</taxon>
        <taxon>Cytophagaceae</taxon>
        <taxon>Spirosoma</taxon>
    </lineage>
</organism>
<sequence>MNKALKEAVNAVLPMTDDDFALLDAMTSTFSIPKGQTLLEPGRVCNNIYFLTHGVFRMYYVDPDGREINYRFAFETNFMVDFQSFLSRKPSHYYWQAMKNAQGFAFSYGDVQQAYQQSRNWERFGRLMAEQVYQQVNERIELLQFLSPEQRYLHVVATQPALVNHISQFHLSSYLGVTPESLSRIRKRLSQP</sequence>
<feature type="domain" description="Cyclic nucleotide-binding" evidence="1">
    <location>
        <begin position="31"/>
        <end position="117"/>
    </location>
</feature>
<dbReference type="Pfam" id="PF00027">
    <property type="entry name" value="cNMP_binding"/>
    <property type="match status" value="1"/>
</dbReference>
<dbReference type="InterPro" id="IPR000595">
    <property type="entry name" value="cNMP-bd_dom"/>
</dbReference>
<dbReference type="InterPro" id="IPR050397">
    <property type="entry name" value="Env_Response_Regulators"/>
</dbReference>
<dbReference type="InterPro" id="IPR014710">
    <property type="entry name" value="RmlC-like_jellyroll"/>
</dbReference>
<dbReference type="STRING" id="662367.SAMN05216167_102360"/>
<evidence type="ECO:0000313" key="3">
    <source>
        <dbReference type="Proteomes" id="UP000198598"/>
    </source>
</evidence>
<name>A0A1I1LWY3_9BACT</name>
<keyword evidence="2" id="KW-0808">Transferase</keyword>
<dbReference type="Gene3D" id="2.60.120.10">
    <property type="entry name" value="Jelly Rolls"/>
    <property type="match status" value="1"/>
</dbReference>
<proteinExistence type="predicted"/>
<protein>
    <submittedName>
        <fullName evidence="2">cAMP-binding domain of CRP or a regulatory subunit of cAMP-dependent protein kinases</fullName>
    </submittedName>
</protein>
<accession>A0A1I1LWY3</accession>
<dbReference type="Proteomes" id="UP000198598">
    <property type="component" value="Unassembled WGS sequence"/>
</dbReference>
<evidence type="ECO:0000259" key="1">
    <source>
        <dbReference type="Pfam" id="PF00027"/>
    </source>
</evidence>
<dbReference type="InterPro" id="IPR018490">
    <property type="entry name" value="cNMP-bd_dom_sf"/>
</dbReference>
<dbReference type="RefSeq" id="WP_093824297.1">
    <property type="nucleotide sequence ID" value="NZ_FOLQ01000002.1"/>
</dbReference>
<dbReference type="AlphaFoldDB" id="A0A1I1LWY3"/>
<dbReference type="SUPFAM" id="SSF51206">
    <property type="entry name" value="cAMP-binding domain-like"/>
    <property type="match status" value="1"/>
</dbReference>
<dbReference type="OrthoDB" id="663011at2"/>
<dbReference type="CDD" id="cd00038">
    <property type="entry name" value="CAP_ED"/>
    <property type="match status" value="1"/>
</dbReference>
<evidence type="ECO:0000313" key="2">
    <source>
        <dbReference type="EMBL" id="SFC76982.1"/>
    </source>
</evidence>
<reference evidence="2 3" key="1">
    <citation type="submission" date="2016-10" db="EMBL/GenBank/DDBJ databases">
        <authorList>
            <person name="de Groot N.N."/>
        </authorList>
    </citation>
    <scope>NUCLEOTIDE SEQUENCE [LARGE SCALE GENOMIC DNA]</scope>
    <source>
        <strain evidence="2 3">DSM 26130</strain>
    </source>
</reference>
<dbReference type="GO" id="GO:0005829">
    <property type="term" value="C:cytosol"/>
    <property type="evidence" value="ECO:0007669"/>
    <property type="project" value="TreeGrafter"/>
</dbReference>
<gene>
    <name evidence="2" type="ORF">SAMN05216167_102360</name>
</gene>